<reference evidence="6" key="1">
    <citation type="submission" date="2012-12" db="EMBL/GenBank/DDBJ databases">
        <authorList>
            <person name="Hellsten U."/>
            <person name="Grimwood J."/>
            <person name="Chapman J.A."/>
            <person name="Shapiro H."/>
            <person name="Aerts A."/>
            <person name="Otillar R.P."/>
            <person name="Terry A.Y."/>
            <person name="Boore J.L."/>
            <person name="Simakov O."/>
            <person name="Marletaz F."/>
            <person name="Cho S.-J."/>
            <person name="Edsinger-Gonzales E."/>
            <person name="Havlak P."/>
            <person name="Kuo D.-H."/>
            <person name="Larsson T."/>
            <person name="Lv J."/>
            <person name="Arendt D."/>
            <person name="Savage R."/>
            <person name="Osoegawa K."/>
            <person name="de Jong P."/>
            <person name="Lindberg D.R."/>
            <person name="Seaver E.C."/>
            <person name="Weisblat D.A."/>
            <person name="Putnam N.H."/>
            <person name="Grigoriev I.V."/>
            <person name="Rokhsar D.S."/>
        </authorList>
    </citation>
    <scope>NUCLEOTIDE SEQUENCE</scope>
    <source>
        <strain evidence="6">I ESC-2004</strain>
    </source>
</reference>
<feature type="region of interest" description="Disordered" evidence="2">
    <location>
        <begin position="251"/>
        <end position="275"/>
    </location>
</feature>
<feature type="compositionally biased region" description="Low complexity" evidence="2">
    <location>
        <begin position="214"/>
        <end position="226"/>
    </location>
</feature>
<reference evidence="5" key="3">
    <citation type="submission" date="2015-06" db="UniProtKB">
        <authorList>
            <consortium name="EnsemblMetazoa"/>
        </authorList>
    </citation>
    <scope>IDENTIFICATION</scope>
</reference>
<feature type="region of interest" description="Disordered" evidence="2">
    <location>
        <begin position="208"/>
        <end position="232"/>
    </location>
</feature>
<evidence type="ECO:0000313" key="6">
    <source>
        <dbReference type="Proteomes" id="UP000014760"/>
    </source>
</evidence>
<evidence type="ECO:0000256" key="2">
    <source>
        <dbReference type="SAM" id="MobiDB-lite"/>
    </source>
</evidence>
<dbReference type="SUPFAM" id="SSF57756">
    <property type="entry name" value="Retrovirus zinc finger-like domains"/>
    <property type="match status" value="1"/>
</dbReference>
<dbReference type="SMART" id="SM00343">
    <property type="entry name" value="ZnF_C2HC"/>
    <property type="match status" value="1"/>
</dbReference>
<dbReference type="EMBL" id="AMQN01003923">
    <property type="status" value="NOT_ANNOTATED_CDS"/>
    <property type="molecule type" value="Genomic_DNA"/>
</dbReference>
<evidence type="ECO:0000313" key="5">
    <source>
        <dbReference type="EnsemblMetazoa" id="CapteP196846"/>
    </source>
</evidence>
<dbReference type="Gene3D" id="4.10.60.10">
    <property type="entry name" value="Zinc finger, CCHC-type"/>
    <property type="match status" value="1"/>
</dbReference>
<dbReference type="EnsemblMetazoa" id="CapteT196846">
    <property type="protein sequence ID" value="CapteP196846"/>
    <property type="gene ID" value="CapteG196846"/>
</dbReference>
<dbReference type="EMBL" id="AMQN01003925">
    <property type="status" value="NOT_ANNOTATED_CDS"/>
    <property type="molecule type" value="Genomic_DNA"/>
</dbReference>
<evidence type="ECO:0000313" key="4">
    <source>
        <dbReference type="EMBL" id="ELU17923.1"/>
    </source>
</evidence>
<keyword evidence="1" id="KW-0479">Metal-binding</keyword>
<gene>
    <name evidence="4" type="ORF">CAPTEDRAFT_196846</name>
</gene>
<dbReference type="HOGENOM" id="CLU_440922_0_0_1"/>
<reference evidence="4 6" key="2">
    <citation type="journal article" date="2013" name="Nature">
        <title>Insights into bilaterian evolution from three spiralian genomes.</title>
        <authorList>
            <person name="Simakov O."/>
            <person name="Marletaz F."/>
            <person name="Cho S.J."/>
            <person name="Edsinger-Gonzales E."/>
            <person name="Havlak P."/>
            <person name="Hellsten U."/>
            <person name="Kuo D.H."/>
            <person name="Larsson T."/>
            <person name="Lv J."/>
            <person name="Arendt D."/>
            <person name="Savage R."/>
            <person name="Osoegawa K."/>
            <person name="de Jong P."/>
            <person name="Grimwood J."/>
            <person name="Chapman J.A."/>
            <person name="Shapiro H."/>
            <person name="Aerts A."/>
            <person name="Otillar R.P."/>
            <person name="Terry A.Y."/>
            <person name="Boore J.L."/>
            <person name="Grigoriev I.V."/>
            <person name="Lindberg D.R."/>
            <person name="Seaver E.C."/>
            <person name="Weisblat D.A."/>
            <person name="Putnam N.H."/>
            <person name="Rokhsar D.S."/>
        </authorList>
    </citation>
    <scope>NUCLEOTIDE SEQUENCE</scope>
    <source>
        <strain evidence="4 6">I ESC-2004</strain>
    </source>
</reference>
<dbReference type="EMBL" id="KB292234">
    <property type="protein sequence ID" value="ELU17923.1"/>
    <property type="molecule type" value="Genomic_DNA"/>
</dbReference>
<evidence type="ECO:0000256" key="1">
    <source>
        <dbReference type="PROSITE-ProRule" id="PRU00047"/>
    </source>
</evidence>
<feature type="domain" description="CCHC-type" evidence="3">
    <location>
        <begin position="277"/>
        <end position="293"/>
    </location>
</feature>
<dbReference type="Proteomes" id="UP000014760">
    <property type="component" value="Unassembled WGS sequence"/>
</dbReference>
<dbReference type="STRING" id="283909.R7VGE7"/>
<name>R7VGE7_CAPTE</name>
<dbReference type="EMBL" id="AMQN01003924">
    <property type="status" value="NOT_ANNOTATED_CDS"/>
    <property type="molecule type" value="Genomic_DNA"/>
</dbReference>
<sequence>MDQEAALRTQAEIAARNERRQIILNEINKVTKCDGSDPTLVRQWIQEIQLARGLPDNAAAIELISGSTCGAFKLELEAFLAQQPNRDAVLWEDIRTHLLQCFVSADHAEFHRGLLTKVRQQPGENILAYNRRFRQAALEAFPGDRNADQNRELVRIYGKGLLEAAAARKLVTAGWPATLEEAFNRMSARETAQERYQHLGRHEEAMEVAAYSSPPATTPRQPQEQPQQKKSEMDALVKKLDQVMTKLAKLEIQSNASHRESPTSRSGGRSGGRDEQRCYRCQGIGHIARYCPSRGGQAPNGGQAPKAGQALTGGQAPTPLPVPENELMEVENSDTPNIPEEADLEPLHDGNADTPDIPDPSRDPGLSQPITISILCGYGVRTLNIAPVPDGVVLFGKERLLRENGQVTVFAVIDLDDSAFANTMAPIAEKIEGYIHDLRVDMRPEVQRLLSNRLQRVMRNSSKSNRMRRGLINFVGQVGKALFGLATEEDLTQVQTGMQQIADQTDVLISDHNKLVAIVNRVGAEQISQLNKVNELVNRTNVLHTQITAVSTYVSEIVQNISIAWTHMKFRTNVEYLISDVESRYRDFQELRNYMRDLKLSCEDLFGFFCFSFYTTCVYE</sequence>
<organism evidence="4">
    <name type="scientific">Capitella teleta</name>
    <name type="common">Polychaete worm</name>
    <dbReference type="NCBI Taxonomy" id="283909"/>
    <lineage>
        <taxon>Eukaryota</taxon>
        <taxon>Metazoa</taxon>
        <taxon>Spiralia</taxon>
        <taxon>Lophotrochozoa</taxon>
        <taxon>Annelida</taxon>
        <taxon>Polychaeta</taxon>
        <taxon>Sedentaria</taxon>
        <taxon>Scolecida</taxon>
        <taxon>Capitellidae</taxon>
        <taxon>Capitella</taxon>
    </lineage>
</organism>
<accession>R7VGE7</accession>
<evidence type="ECO:0000259" key="3">
    <source>
        <dbReference type="PROSITE" id="PS50158"/>
    </source>
</evidence>
<feature type="region of interest" description="Disordered" evidence="2">
    <location>
        <begin position="292"/>
        <end position="366"/>
    </location>
</feature>
<dbReference type="GO" id="GO:0008270">
    <property type="term" value="F:zinc ion binding"/>
    <property type="evidence" value="ECO:0007669"/>
    <property type="project" value="UniProtKB-KW"/>
</dbReference>
<dbReference type="Pfam" id="PF00098">
    <property type="entry name" value="zf-CCHC"/>
    <property type="match status" value="1"/>
</dbReference>
<dbReference type="InterPro" id="IPR001878">
    <property type="entry name" value="Znf_CCHC"/>
</dbReference>
<dbReference type="PROSITE" id="PS50158">
    <property type="entry name" value="ZF_CCHC"/>
    <property type="match status" value="1"/>
</dbReference>
<dbReference type="InterPro" id="IPR036875">
    <property type="entry name" value="Znf_CCHC_sf"/>
</dbReference>
<dbReference type="InterPro" id="IPR022048">
    <property type="entry name" value="Envelope_fusion-like"/>
</dbReference>
<protein>
    <recommendedName>
        <fullName evidence="3">CCHC-type domain-containing protein</fullName>
    </recommendedName>
</protein>
<keyword evidence="6" id="KW-1185">Reference proteome</keyword>
<proteinExistence type="predicted"/>
<dbReference type="Pfam" id="PF12259">
    <property type="entry name" value="Baculo_F"/>
    <property type="match status" value="1"/>
</dbReference>
<dbReference type="GO" id="GO:0003676">
    <property type="term" value="F:nucleic acid binding"/>
    <property type="evidence" value="ECO:0007669"/>
    <property type="project" value="InterPro"/>
</dbReference>
<keyword evidence="1" id="KW-0862">Zinc</keyword>
<keyword evidence="1" id="KW-0863">Zinc-finger</keyword>
<dbReference type="AlphaFoldDB" id="R7VGE7"/>